<keyword evidence="6 7" id="KW-0472">Membrane</keyword>
<keyword evidence="5 7" id="KW-1133">Transmembrane helix</keyword>
<sequence>MFKVLLSRFLQSVIVLFVLYTITFFLCKAMPGDPLSSEKAMPPHIKKVVEEYYDLNKPVTVQYANRLGKLLQGDPGPSIRLEGRPVAEIIGQAFPISFQLGVIAMFVAITIGIPAGCIAAARRNGLLDTLSMSVAMIGICLPSFVIGPLLAEYFGRKLEALPAYGWSSSNPATWVLPAVTLGLAYAAYLSRLTRAGMLETLSQDFVRTARAKGVPGWKILVRHCLRGGLIPAVAYIGPAFAGIVSGSLVIETVFQIPGLGRHFIKSIETRDTSVILGVTMLYGMLVILANFLTDVAGIWLNPRLRKSA</sequence>
<evidence type="ECO:0000313" key="10">
    <source>
        <dbReference type="Proteomes" id="UP000501812"/>
    </source>
</evidence>
<feature type="domain" description="ABC transmembrane type-1" evidence="8">
    <location>
        <begin position="94"/>
        <end position="293"/>
    </location>
</feature>
<accession>A0A858RLN9</accession>
<feature type="transmembrane region" description="Helical" evidence="7">
    <location>
        <begin position="98"/>
        <end position="121"/>
    </location>
</feature>
<keyword evidence="2 7" id="KW-0813">Transport</keyword>
<dbReference type="InterPro" id="IPR045621">
    <property type="entry name" value="BPD_transp_1_N"/>
</dbReference>
<feature type="transmembrane region" description="Helical" evidence="7">
    <location>
        <begin position="12"/>
        <end position="31"/>
    </location>
</feature>
<dbReference type="InterPro" id="IPR000515">
    <property type="entry name" value="MetI-like"/>
</dbReference>
<evidence type="ECO:0000259" key="8">
    <source>
        <dbReference type="PROSITE" id="PS50928"/>
    </source>
</evidence>
<evidence type="ECO:0000256" key="7">
    <source>
        <dbReference type="RuleBase" id="RU363032"/>
    </source>
</evidence>
<dbReference type="KEGG" id="luo:HHL09_18795"/>
<name>A0A858RLN9_9BACT</name>
<gene>
    <name evidence="9" type="ORF">HHL09_18795</name>
</gene>
<keyword evidence="10" id="KW-1185">Reference proteome</keyword>
<reference evidence="9 10" key="1">
    <citation type="submission" date="2020-04" db="EMBL/GenBank/DDBJ databases">
        <title>Luteolibacter sp. G-1-1-1 isolated from soil.</title>
        <authorList>
            <person name="Dahal R.H."/>
        </authorList>
    </citation>
    <scope>NUCLEOTIDE SEQUENCE [LARGE SCALE GENOMIC DNA]</scope>
    <source>
        <strain evidence="9 10">G-1-1-1</strain>
    </source>
</reference>
<evidence type="ECO:0000256" key="5">
    <source>
        <dbReference type="ARBA" id="ARBA00022989"/>
    </source>
</evidence>
<dbReference type="CDD" id="cd06261">
    <property type="entry name" value="TM_PBP2"/>
    <property type="match status" value="1"/>
</dbReference>
<protein>
    <submittedName>
        <fullName evidence="9">ABC transporter permease</fullName>
    </submittedName>
</protein>
<proteinExistence type="inferred from homology"/>
<dbReference type="Gene3D" id="1.10.3720.10">
    <property type="entry name" value="MetI-like"/>
    <property type="match status" value="1"/>
</dbReference>
<dbReference type="GO" id="GO:0005886">
    <property type="term" value="C:plasma membrane"/>
    <property type="evidence" value="ECO:0007669"/>
    <property type="project" value="UniProtKB-SubCell"/>
</dbReference>
<feature type="transmembrane region" description="Helical" evidence="7">
    <location>
        <begin position="232"/>
        <end position="254"/>
    </location>
</feature>
<dbReference type="Pfam" id="PF19300">
    <property type="entry name" value="BPD_transp_1_N"/>
    <property type="match status" value="1"/>
</dbReference>
<keyword evidence="4 7" id="KW-0812">Transmembrane</keyword>
<dbReference type="Proteomes" id="UP000501812">
    <property type="component" value="Chromosome"/>
</dbReference>
<feature type="transmembrane region" description="Helical" evidence="7">
    <location>
        <begin position="171"/>
        <end position="189"/>
    </location>
</feature>
<feature type="transmembrane region" description="Helical" evidence="7">
    <location>
        <begin position="274"/>
        <end position="300"/>
    </location>
</feature>
<dbReference type="Pfam" id="PF00528">
    <property type="entry name" value="BPD_transp_1"/>
    <property type="match status" value="1"/>
</dbReference>
<dbReference type="RefSeq" id="WP_169456168.1">
    <property type="nucleotide sequence ID" value="NZ_CP051774.1"/>
</dbReference>
<feature type="transmembrane region" description="Helical" evidence="7">
    <location>
        <begin position="133"/>
        <end position="151"/>
    </location>
</feature>
<evidence type="ECO:0000256" key="2">
    <source>
        <dbReference type="ARBA" id="ARBA00022448"/>
    </source>
</evidence>
<dbReference type="InterPro" id="IPR035906">
    <property type="entry name" value="MetI-like_sf"/>
</dbReference>
<dbReference type="GO" id="GO:0055085">
    <property type="term" value="P:transmembrane transport"/>
    <property type="evidence" value="ECO:0007669"/>
    <property type="project" value="InterPro"/>
</dbReference>
<dbReference type="PROSITE" id="PS50928">
    <property type="entry name" value="ABC_TM1"/>
    <property type="match status" value="1"/>
</dbReference>
<comment type="similarity">
    <text evidence="7">Belongs to the binding-protein-dependent transport system permease family.</text>
</comment>
<dbReference type="PANTHER" id="PTHR30465">
    <property type="entry name" value="INNER MEMBRANE ABC TRANSPORTER"/>
    <property type="match status" value="1"/>
</dbReference>
<evidence type="ECO:0000256" key="6">
    <source>
        <dbReference type="ARBA" id="ARBA00023136"/>
    </source>
</evidence>
<evidence type="ECO:0000256" key="1">
    <source>
        <dbReference type="ARBA" id="ARBA00004651"/>
    </source>
</evidence>
<comment type="subcellular location">
    <subcellularLocation>
        <location evidence="1 7">Cell membrane</location>
        <topology evidence="1 7">Multi-pass membrane protein</topology>
    </subcellularLocation>
</comment>
<dbReference type="PANTHER" id="PTHR30465:SF74">
    <property type="entry name" value="OLIGOPEPTIDE TRANSPORT SYSTEM PERMEASE PROTEIN OPPB"/>
    <property type="match status" value="1"/>
</dbReference>
<evidence type="ECO:0000313" key="9">
    <source>
        <dbReference type="EMBL" id="QJE97742.1"/>
    </source>
</evidence>
<keyword evidence="3" id="KW-1003">Cell membrane</keyword>
<dbReference type="EMBL" id="CP051774">
    <property type="protein sequence ID" value="QJE97742.1"/>
    <property type="molecule type" value="Genomic_DNA"/>
</dbReference>
<evidence type="ECO:0000256" key="3">
    <source>
        <dbReference type="ARBA" id="ARBA00022475"/>
    </source>
</evidence>
<organism evidence="9 10">
    <name type="scientific">Luteolibacter luteus</name>
    <dbReference type="NCBI Taxonomy" id="2728835"/>
    <lineage>
        <taxon>Bacteria</taxon>
        <taxon>Pseudomonadati</taxon>
        <taxon>Verrucomicrobiota</taxon>
        <taxon>Verrucomicrobiia</taxon>
        <taxon>Verrucomicrobiales</taxon>
        <taxon>Verrucomicrobiaceae</taxon>
        <taxon>Luteolibacter</taxon>
    </lineage>
</organism>
<evidence type="ECO:0000256" key="4">
    <source>
        <dbReference type="ARBA" id="ARBA00022692"/>
    </source>
</evidence>
<dbReference type="AlphaFoldDB" id="A0A858RLN9"/>
<dbReference type="SUPFAM" id="SSF161098">
    <property type="entry name" value="MetI-like"/>
    <property type="match status" value="1"/>
</dbReference>